<dbReference type="GO" id="GO:0048027">
    <property type="term" value="F:mRNA 5'-UTR binding"/>
    <property type="evidence" value="ECO:0007669"/>
    <property type="project" value="UniProtKB-UniRule"/>
</dbReference>
<evidence type="ECO:0000256" key="6">
    <source>
        <dbReference type="HAMAP-Rule" id="MF_00167"/>
    </source>
</evidence>
<proteinExistence type="inferred from homology"/>
<keyword evidence="1 6" id="KW-0963">Cytoplasm</keyword>
<dbReference type="SUPFAM" id="SSF117130">
    <property type="entry name" value="CsrA-like"/>
    <property type="match status" value="1"/>
</dbReference>
<gene>
    <name evidence="6" type="primary">csrA</name>
    <name evidence="7" type="ORF">SAMN02745196_01776</name>
</gene>
<evidence type="ECO:0000313" key="7">
    <source>
        <dbReference type="EMBL" id="SHH89376.1"/>
    </source>
</evidence>
<dbReference type="STRING" id="1121306.SAMN02745196_01776"/>
<keyword evidence="4 6" id="KW-0810">Translation regulation</keyword>
<dbReference type="GO" id="GO:0045947">
    <property type="term" value="P:negative regulation of translational initiation"/>
    <property type="evidence" value="ECO:0007669"/>
    <property type="project" value="UniProtKB-UniRule"/>
</dbReference>
<comment type="subunit">
    <text evidence="6">Homodimer; the beta-strands of each monomer intercalate to form a hydrophobic core, while the alpha-helices form wings that extend away from the core.</text>
</comment>
<dbReference type="NCBIfam" id="NF002469">
    <property type="entry name" value="PRK01712.1"/>
    <property type="match status" value="1"/>
</dbReference>
<dbReference type="GO" id="GO:0005829">
    <property type="term" value="C:cytosol"/>
    <property type="evidence" value="ECO:0007669"/>
    <property type="project" value="TreeGrafter"/>
</dbReference>
<dbReference type="HAMAP" id="MF_00167">
    <property type="entry name" value="CsrA"/>
    <property type="match status" value="1"/>
</dbReference>
<evidence type="ECO:0000256" key="4">
    <source>
        <dbReference type="ARBA" id="ARBA00022845"/>
    </source>
</evidence>
<dbReference type="GO" id="GO:1902208">
    <property type="term" value="P:regulation of bacterial-type flagellum assembly"/>
    <property type="evidence" value="ECO:0007669"/>
    <property type="project" value="UniProtKB-UniRule"/>
</dbReference>
<keyword evidence="2 6" id="KW-0678">Repressor</keyword>
<dbReference type="InterPro" id="IPR003751">
    <property type="entry name" value="CsrA"/>
</dbReference>
<evidence type="ECO:0000256" key="5">
    <source>
        <dbReference type="ARBA" id="ARBA00022884"/>
    </source>
</evidence>
<dbReference type="PANTHER" id="PTHR34984">
    <property type="entry name" value="CARBON STORAGE REGULATOR"/>
    <property type="match status" value="1"/>
</dbReference>
<keyword evidence="3 6" id="KW-1005">Bacterial flagellum biogenesis</keyword>
<evidence type="ECO:0000256" key="1">
    <source>
        <dbReference type="ARBA" id="ARBA00022490"/>
    </source>
</evidence>
<reference evidence="7 8" key="1">
    <citation type="submission" date="2016-11" db="EMBL/GenBank/DDBJ databases">
        <authorList>
            <person name="Jaros S."/>
            <person name="Januszkiewicz K."/>
            <person name="Wedrychowicz H."/>
        </authorList>
    </citation>
    <scope>NUCLEOTIDE SEQUENCE [LARGE SCALE GENOMIC DNA]</scope>
    <source>
        <strain evidence="7 8">DSM 3089</strain>
    </source>
</reference>
<protein>
    <recommendedName>
        <fullName evidence="6">Translational regulator CsrA</fullName>
    </recommendedName>
</protein>
<keyword evidence="8" id="KW-1185">Reference proteome</keyword>
<evidence type="ECO:0000256" key="2">
    <source>
        <dbReference type="ARBA" id="ARBA00022491"/>
    </source>
</evidence>
<dbReference type="GO" id="GO:0006402">
    <property type="term" value="P:mRNA catabolic process"/>
    <property type="evidence" value="ECO:0007669"/>
    <property type="project" value="InterPro"/>
</dbReference>
<dbReference type="InterPro" id="IPR036107">
    <property type="entry name" value="CsrA_sf"/>
</dbReference>
<dbReference type="PANTHER" id="PTHR34984:SF1">
    <property type="entry name" value="CARBON STORAGE REGULATOR"/>
    <property type="match status" value="1"/>
</dbReference>
<comment type="subcellular location">
    <subcellularLocation>
        <location evidence="6">Cytoplasm</location>
    </subcellularLocation>
</comment>
<comment type="similarity">
    <text evidence="6">Belongs to the CsrA/RsmA family.</text>
</comment>
<comment type="function">
    <text evidence="6">A translational regulator that binds mRNA to regulate translation initiation and/or mRNA stability. Usually binds in the 5'-UTR at or near the Shine-Dalgarno sequence preventing ribosome-binding, thus repressing translation. Its main target seems to be the major flagellin gene, while its function is anatagonized by FliW.</text>
</comment>
<dbReference type="OrthoDB" id="9809061at2"/>
<dbReference type="GO" id="GO:0044781">
    <property type="term" value="P:bacterial-type flagellum organization"/>
    <property type="evidence" value="ECO:0007669"/>
    <property type="project" value="UniProtKB-KW"/>
</dbReference>
<evidence type="ECO:0000256" key="3">
    <source>
        <dbReference type="ARBA" id="ARBA00022795"/>
    </source>
</evidence>
<dbReference type="GO" id="GO:0006109">
    <property type="term" value="P:regulation of carbohydrate metabolic process"/>
    <property type="evidence" value="ECO:0007669"/>
    <property type="project" value="InterPro"/>
</dbReference>
<dbReference type="AlphaFoldDB" id="A0A1M5WP70"/>
<name>A0A1M5WP70_9CLOT</name>
<dbReference type="Proteomes" id="UP000184526">
    <property type="component" value="Unassembled WGS sequence"/>
</dbReference>
<evidence type="ECO:0000313" key="8">
    <source>
        <dbReference type="Proteomes" id="UP000184526"/>
    </source>
</evidence>
<accession>A0A1M5WP70</accession>
<keyword evidence="5 6" id="KW-0694">RNA-binding</keyword>
<dbReference type="Gene3D" id="2.60.40.4380">
    <property type="entry name" value="Translational regulator CsrA"/>
    <property type="match status" value="1"/>
</dbReference>
<dbReference type="Pfam" id="PF02599">
    <property type="entry name" value="CsrA"/>
    <property type="match status" value="1"/>
</dbReference>
<sequence>MLVINRKKDESILIGDDIEIKIAKIEDGSVKIAISAPREVTILRKEILDKVKEENKNAINKDLDILKLLK</sequence>
<dbReference type="EMBL" id="FQXP01000006">
    <property type="protein sequence ID" value="SHH89376.1"/>
    <property type="molecule type" value="Genomic_DNA"/>
</dbReference>
<organism evidence="7 8">
    <name type="scientific">Clostridium collagenovorans DSM 3089</name>
    <dbReference type="NCBI Taxonomy" id="1121306"/>
    <lineage>
        <taxon>Bacteria</taxon>
        <taxon>Bacillati</taxon>
        <taxon>Bacillota</taxon>
        <taxon>Clostridia</taxon>
        <taxon>Eubacteriales</taxon>
        <taxon>Clostridiaceae</taxon>
        <taxon>Clostridium</taxon>
    </lineage>
</organism>
<dbReference type="RefSeq" id="WP_072831670.1">
    <property type="nucleotide sequence ID" value="NZ_FQXP01000006.1"/>
</dbReference>
<dbReference type="FunFam" id="2.60.40.4380:FF:000002">
    <property type="entry name" value="Translational regulator CsrA"/>
    <property type="match status" value="1"/>
</dbReference>
<dbReference type="NCBIfam" id="TIGR00202">
    <property type="entry name" value="csrA"/>
    <property type="match status" value="1"/>
</dbReference>